<comment type="caution">
    <text evidence="1">The sequence shown here is derived from an EMBL/GenBank/DDBJ whole genome shotgun (WGS) entry which is preliminary data.</text>
</comment>
<organism evidence="1 2">
    <name type="scientific">Flagellimonas hadalis</name>
    <dbReference type="NCBI Taxonomy" id="2597517"/>
    <lineage>
        <taxon>Bacteria</taxon>
        <taxon>Pseudomonadati</taxon>
        <taxon>Bacteroidota</taxon>
        <taxon>Flavobacteriia</taxon>
        <taxon>Flavobacteriales</taxon>
        <taxon>Flavobacteriaceae</taxon>
        <taxon>Flagellimonas</taxon>
    </lineage>
</organism>
<gene>
    <name evidence="1" type="ORF">FOT42_003420</name>
</gene>
<reference evidence="1" key="1">
    <citation type="submission" date="2019-10" db="EMBL/GenBank/DDBJ databases">
        <title>Muricauda hadale sp. nov., a piezophilic bacterium isolated from hadopelagic water of the Mariana Trench.</title>
        <authorList>
            <person name="Wei Y."/>
        </authorList>
    </citation>
    <scope>NUCLEOTIDE SEQUENCE [LARGE SCALE GENOMIC DNA]</scope>
    <source>
        <strain evidence="1">MT-229</strain>
    </source>
</reference>
<dbReference type="AlphaFoldDB" id="A0A5N5IXW6"/>
<proteinExistence type="predicted"/>
<dbReference type="RefSeq" id="WP_151889154.1">
    <property type="nucleotide sequence ID" value="NZ_VNIK02000001.1"/>
</dbReference>
<evidence type="ECO:0000313" key="1">
    <source>
        <dbReference type="EMBL" id="KAB5492013.1"/>
    </source>
</evidence>
<dbReference type="EMBL" id="VNIK02000001">
    <property type="protein sequence ID" value="KAB5492013.1"/>
    <property type="molecule type" value="Genomic_DNA"/>
</dbReference>
<protein>
    <submittedName>
        <fullName evidence="1">Uncharacterized protein</fullName>
    </submittedName>
</protein>
<accession>A0A5N5IXW6</accession>
<sequence>MNFIKNLFRNHTDYQNWYFETSSVNYLLDEVFTGPENSSIKTRKLQLKKSRKWYISNITLWEMFLTNNEERRRELFDFSRCLFYKDLMPSIEELLINYINNGLPNIEKRYKLKSKSIFSTHWKKSCRNLSYFFEPEITDLKRHTEYYRFLGEYFVKTNNGYVLKFDEKISLDGKELEMENIQKSFQELISDLSDKEYKKHEQYINLSFQLVLVVFCYGINFNQQITEEFWDKIGIENPNDRISYVVKKIPDLFYRGPISNIAKMILLQADTKSTRGVYFDALHSVYITYSDLYFSDDEHFDNLKKTIKDPNMLKIKKVSEVI</sequence>
<dbReference type="OrthoDB" id="7054929at2"/>
<dbReference type="Proteomes" id="UP000319204">
    <property type="component" value="Unassembled WGS sequence"/>
</dbReference>
<evidence type="ECO:0000313" key="2">
    <source>
        <dbReference type="Proteomes" id="UP000319204"/>
    </source>
</evidence>
<keyword evidence="2" id="KW-1185">Reference proteome</keyword>
<name>A0A5N5IXW6_9FLAO</name>